<evidence type="ECO:0000313" key="3">
    <source>
        <dbReference type="Proteomes" id="UP000175994"/>
    </source>
</evidence>
<organism evidence="2 3">
    <name type="scientific">Bacillus thuringiensis</name>
    <dbReference type="NCBI Taxonomy" id="1428"/>
    <lineage>
        <taxon>Bacteria</taxon>
        <taxon>Bacillati</taxon>
        <taxon>Bacillota</taxon>
        <taxon>Bacilli</taxon>
        <taxon>Bacillales</taxon>
        <taxon>Bacillaceae</taxon>
        <taxon>Bacillus</taxon>
        <taxon>Bacillus cereus group</taxon>
    </lineage>
</organism>
<reference evidence="2 3" key="1">
    <citation type="submission" date="2016-04" db="EMBL/GenBank/DDBJ databases">
        <title>Bacillus thuringiensis and Bacillus weihenstephanensis as novel biocontrol agents of wilt causing Verticillium species.</title>
        <authorList>
            <person name="Hollensteiner J."/>
            <person name="Wemheuer F."/>
            <person name="Harting R."/>
            <person name="Kolarzyk A."/>
            <person name="Diaz-Valerio S."/>
            <person name="Poehlein A."/>
            <person name="Brzuszkiewicz E."/>
            <person name="Nesemann K."/>
            <person name="Braus-Stromeyer S."/>
            <person name="Braus G."/>
            <person name="Daniel R."/>
            <person name="Liesegang H."/>
        </authorList>
    </citation>
    <scope>NUCLEOTIDE SEQUENCE [LARGE SCALE GENOMIC DNA]</scope>
    <source>
        <strain evidence="2 3">GOE4</strain>
    </source>
</reference>
<feature type="chain" id="PRO_5040929758" evidence="1">
    <location>
        <begin position="30"/>
        <end position="310"/>
    </location>
</feature>
<protein>
    <submittedName>
        <fullName evidence="2">Uncharacterized protein</fullName>
    </submittedName>
</protein>
<sequence>MKLKVLATTGLALTLGLTSIGTNVTPTYAAVQAVNPNPDIENNKDWYSSQNMLKFAPFSTTGFKITSQDKVLKSINYAENDNSGNSSPATLKSAEKSFATTDSLTVNASTELSVANEVSASGGLPGIASVTAKFTAGFKFSAGFSKVTSETRSLKYGGDPLVAEPNQLVRVDYFLEEMNTTGFMNTGTRITEIGDKLMIRGGGIDYQPGNVSGEGVYNAFKRIEELNNNGNISINMKRPDRGFDDFLLTIPKGELSNYFFIDDVAKTVSTVKEQASFTGVSGTGLKMKTSTINSQTNEKTTSAEQTIPQS</sequence>
<dbReference type="Gene3D" id="2.170.15.10">
    <property type="entry name" value="Proaerolysin, chain A, domain 3"/>
    <property type="match status" value="1"/>
</dbReference>
<keyword evidence="1" id="KW-0732">Signal</keyword>
<dbReference type="Proteomes" id="UP000175994">
    <property type="component" value="Unassembled WGS sequence"/>
</dbReference>
<dbReference type="SUPFAM" id="SSF56973">
    <property type="entry name" value="Aerolisin/ETX pore-forming domain"/>
    <property type="match status" value="1"/>
</dbReference>
<dbReference type="EMBL" id="LXLI01000035">
    <property type="protein sequence ID" value="OFC89120.1"/>
    <property type="molecule type" value="Genomic_DNA"/>
</dbReference>
<evidence type="ECO:0000313" key="2">
    <source>
        <dbReference type="EMBL" id="OFC89120.1"/>
    </source>
</evidence>
<name>A0A9X5RLH0_BACTU</name>
<dbReference type="CDD" id="cd20223">
    <property type="entry name" value="PFM_epsilon-toxin-like"/>
    <property type="match status" value="1"/>
</dbReference>
<accession>A0A9X5RLH0</accession>
<comment type="caution">
    <text evidence="2">The sequence shown here is derived from an EMBL/GenBank/DDBJ whole genome shotgun (WGS) entry which is preliminary data.</text>
</comment>
<gene>
    <name evidence="2" type="ORF">BTGOE4_56540</name>
</gene>
<evidence type="ECO:0000256" key="1">
    <source>
        <dbReference type="SAM" id="SignalP"/>
    </source>
</evidence>
<dbReference type="AlphaFoldDB" id="A0A9X5RLH0"/>
<proteinExistence type="predicted"/>
<feature type="signal peptide" evidence="1">
    <location>
        <begin position="1"/>
        <end position="29"/>
    </location>
</feature>